<accession>A0A7T4E7C7</accession>
<dbReference type="InterPro" id="IPR018655">
    <property type="entry name" value="DUF2086"/>
</dbReference>
<dbReference type="EMBL" id="CP065997">
    <property type="protein sequence ID" value="QQB38134.1"/>
    <property type="molecule type" value="Genomic_DNA"/>
</dbReference>
<gene>
    <name evidence="1" type="ORF">I6I07_12950</name>
</gene>
<reference evidence="1 2" key="1">
    <citation type="submission" date="2020-12" db="EMBL/GenBank/DDBJ databases">
        <title>FDA dAtabase for Regulatory Grade micrObial Sequences (FDA-ARGOS): Supporting development and validation of Infectious Disease Dx tests.</title>
        <authorList>
            <person name="Sproer C."/>
            <person name="Gronow S."/>
            <person name="Severitt S."/>
            <person name="Schroder I."/>
            <person name="Tallon L."/>
            <person name="Sadzewicz L."/>
            <person name="Zhao X."/>
            <person name="Boylan J."/>
            <person name="Ott S."/>
            <person name="Bowen H."/>
            <person name="Vavikolanu K."/>
            <person name="Mehta A."/>
            <person name="Aluvathingal J."/>
            <person name="Nadendla S."/>
            <person name="Lowell S."/>
            <person name="Myers T."/>
            <person name="Yan Y."/>
            <person name="Sichtig H."/>
        </authorList>
    </citation>
    <scope>NUCLEOTIDE SEQUENCE [LARGE SCALE GENOMIC DNA]</scope>
    <source>
        <strain evidence="1 2">FDAARGOS_1050</strain>
    </source>
</reference>
<dbReference type="AlphaFoldDB" id="A0A7T4E7C7"/>
<sequence length="227" mass="24645">MNAAGHPLERYDWDRIIDHLDAEGWAPLPALFSAPQARTLAQAFDDPAAVHITGEQDEHRTLRPPAPPPLHDLPSALHARLAPLAQSWARRLGRDTPCPADPDAAPARPGAAPAVLSRLRPDGYEALRHAGDEAAFPFVLVALLSDPAHDFSGGEFVMTEQRPRQQSRPLVLPLSLGDAALIAAAHRPIRGARDDYRATLRHAVSRVRGGERRGLELPLDGHESVPE</sequence>
<name>A0A7T4E7C7_9BURK</name>
<organism evidence="1 2">
    <name type="scientific">Achromobacter deleyi</name>
    <dbReference type="NCBI Taxonomy" id="1353891"/>
    <lineage>
        <taxon>Bacteria</taxon>
        <taxon>Pseudomonadati</taxon>
        <taxon>Pseudomonadota</taxon>
        <taxon>Betaproteobacteria</taxon>
        <taxon>Burkholderiales</taxon>
        <taxon>Alcaligenaceae</taxon>
        <taxon>Achromobacter</taxon>
    </lineage>
</organism>
<protein>
    <submittedName>
        <fullName evidence="1">2OG-Fe(II) oxygenase</fullName>
    </submittedName>
</protein>
<proteinExistence type="predicted"/>
<evidence type="ECO:0000313" key="2">
    <source>
        <dbReference type="Proteomes" id="UP000595231"/>
    </source>
</evidence>
<dbReference type="Pfam" id="PF09859">
    <property type="entry name" value="Oxygenase-NA"/>
    <property type="match status" value="1"/>
</dbReference>
<evidence type="ECO:0000313" key="1">
    <source>
        <dbReference type="EMBL" id="QQB38134.1"/>
    </source>
</evidence>
<dbReference type="Proteomes" id="UP000595231">
    <property type="component" value="Chromosome"/>
</dbReference>